<dbReference type="PROSITE" id="PS51464">
    <property type="entry name" value="SIS"/>
    <property type="match status" value="1"/>
</dbReference>
<reference evidence="4" key="1">
    <citation type="journal article" date="2019" name="Int. J. Syst. Evol. Microbiol.">
        <title>The Global Catalogue of Microorganisms (GCM) 10K type strain sequencing project: providing services to taxonomists for standard genome sequencing and annotation.</title>
        <authorList>
            <consortium name="The Broad Institute Genomics Platform"/>
            <consortium name="The Broad Institute Genome Sequencing Center for Infectious Disease"/>
            <person name="Wu L."/>
            <person name="Ma J."/>
        </authorList>
    </citation>
    <scope>NUCLEOTIDE SEQUENCE [LARGE SCALE GENOMIC DNA]</scope>
    <source>
        <strain evidence="4">TISTR 1827</strain>
    </source>
</reference>
<dbReference type="NCBIfam" id="TIGR03127">
    <property type="entry name" value="RuMP_HxlB"/>
    <property type="match status" value="1"/>
</dbReference>
<dbReference type="PANTHER" id="PTHR43443">
    <property type="entry name" value="3-HEXULOSE-6-PHOSPHATE ISOMERASE"/>
    <property type="match status" value="1"/>
</dbReference>
<dbReference type="EMBL" id="JBHUMY010000011">
    <property type="protein sequence ID" value="MFD2660735.1"/>
    <property type="molecule type" value="Genomic_DNA"/>
</dbReference>
<comment type="similarity">
    <text evidence="1">Belongs to the SIS family. PHI subfamily.</text>
</comment>
<keyword evidence="4" id="KW-1185">Reference proteome</keyword>
<name>A0ABW5QX04_9BACL</name>
<dbReference type="Proteomes" id="UP001597493">
    <property type="component" value="Unassembled WGS sequence"/>
</dbReference>
<accession>A0ABW5QX04</accession>
<dbReference type="RefSeq" id="WP_379272576.1">
    <property type="nucleotide sequence ID" value="NZ_JBHUGT010000013.1"/>
</dbReference>
<evidence type="ECO:0000259" key="2">
    <source>
        <dbReference type="PROSITE" id="PS51464"/>
    </source>
</evidence>
<dbReference type="InterPro" id="IPR017552">
    <property type="entry name" value="PHI/rmpB"/>
</dbReference>
<proteinExistence type="inferred from homology"/>
<comment type="caution">
    <text evidence="3">The sequence shown here is derived from an EMBL/GenBank/DDBJ whole genome shotgun (WGS) entry which is preliminary data.</text>
</comment>
<dbReference type="GO" id="GO:0043800">
    <property type="term" value="F:6-phospho-3-hexuloisomerase activity"/>
    <property type="evidence" value="ECO:0007669"/>
    <property type="project" value="UniProtKB-EC"/>
</dbReference>
<feature type="domain" description="SIS" evidence="2">
    <location>
        <begin position="33"/>
        <end position="176"/>
    </location>
</feature>
<evidence type="ECO:0000256" key="1">
    <source>
        <dbReference type="ARBA" id="ARBA00009235"/>
    </source>
</evidence>
<dbReference type="Pfam" id="PF01380">
    <property type="entry name" value="SIS"/>
    <property type="match status" value="1"/>
</dbReference>
<sequence length="189" mass="19603">MLPEGSYTSAIALELNRLMNDAALAQPDAVDSFADRLLRANRVFVAGAGRSGLMGKAFAMRLMHLGIAAYVVGETITPGIAESDALVLGSGSGETASLTGMAQKAKRLGASVLLVTVNPDSPLSRLADETAVLPAAAKDAAPGSGTTIQPMGSLFEQGLLVFYDAVVLKMMERRQMSGSAMYGSHANLE</sequence>
<gene>
    <name evidence="3" type="primary">hxlB</name>
    <name evidence="3" type="ORF">ACFSW5_10810</name>
</gene>
<dbReference type="InterPro" id="IPR001347">
    <property type="entry name" value="SIS_dom"/>
</dbReference>
<dbReference type="Gene3D" id="3.40.50.10490">
    <property type="entry name" value="Glucose-6-phosphate isomerase like protein, domain 1"/>
    <property type="match status" value="1"/>
</dbReference>
<dbReference type="CDD" id="cd05005">
    <property type="entry name" value="SIS_PHI"/>
    <property type="match status" value="1"/>
</dbReference>
<organism evidence="3 4">
    <name type="scientific">Paenibacillus thailandensis</name>
    <dbReference type="NCBI Taxonomy" id="393250"/>
    <lineage>
        <taxon>Bacteria</taxon>
        <taxon>Bacillati</taxon>
        <taxon>Bacillota</taxon>
        <taxon>Bacilli</taxon>
        <taxon>Bacillales</taxon>
        <taxon>Paenibacillaceae</taxon>
        <taxon>Paenibacillus</taxon>
    </lineage>
</organism>
<dbReference type="SUPFAM" id="SSF53697">
    <property type="entry name" value="SIS domain"/>
    <property type="match status" value="1"/>
</dbReference>
<dbReference type="PANTHER" id="PTHR43443:SF1">
    <property type="entry name" value="3-HEXULOSE-6-PHOSPHATE ISOMERASE"/>
    <property type="match status" value="1"/>
</dbReference>
<dbReference type="EC" id="5.3.1.27" evidence="3"/>
<evidence type="ECO:0000313" key="3">
    <source>
        <dbReference type="EMBL" id="MFD2660735.1"/>
    </source>
</evidence>
<protein>
    <submittedName>
        <fullName evidence="3">6-phospho-3-hexuloisomerase</fullName>
        <ecNumber evidence="3">5.3.1.27</ecNumber>
    </submittedName>
</protein>
<keyword evidence="3" id="KW-0413">Isomerase</keyword>
<evidence type="ECO:0000313" key="4">
    <source>
        <dbReference type="Proteomes" id="UP001597493"/>
    </source>
</evidence>
<dbReference type="InterPro" id="IPR046348">
    <property type="entry name" value="SIS_dom_sf"/>
</dbReference>